<dbReference type="Proteomes" id="UP001141806">
    <property type="component" value="Unassembled WGS sequence"/>
</dbReference>
<dbReference type="EMBL" id="JAMYWD010000823">
    <property type="protein sequence ID" value="KAJ4946701.1"/>
    <property type="molecule type" value="Genomic_DNA"/>
</dbReference>
<sequence>MEEDPGNERRGGAGRPDLVTRRLTKWNGRRIWESDDDAKMYYTSFWNVVDVIESCGVDEHSRCSLSRSRPAMSTSTPYDSS</sequence>
<evidence type="ECO:0000313" key="1">
    <source>
        <dbReference type="EMBL" id="KAJ4946701.1"/>
    </source>
</evidence>
<name>A0A9Q0GLQ4_9MAGN</name>
<keyword evidence="2" id="KW-1185">Reference proteome</keyword>
<evidence type="ECO:0000313" key="2">
    <source>
        <dbReference type="Proteomes" id="UP001141806"/>
    </source>
</evidence>
<organism evidence="1 2">
    <name type="scientific">Protea cynaroides</name>
    <dbReference type="NCBI Taxonomy" id="273540"/>
    <lineage>
        <taxon>Eukaryota</taxon>
        <taxon>Viridiplantae</taxon>
        <taxon>Streptophyta</taxon>
        <taxon>Embryophyta</taxon>
        <taxon>Tracheophyta</taxon>
        <taxon>Spermatophyta</taxon>
        <taxon>Magnoliopsida</taxon>
        <taxon>Proteales</taxon>
        <taxon>Proteaceae</taxon>
        <taxon>Protea</taxon>
    </lineage>
</organism>
<comment type="caution">
    <text evidence="1">The sequence shown here is derived from an EMBL/GenBank/DDBJ whole genome shotgun (WGS) entry which is preliminary data.</text>
</comment>
<reference evidence="1" key="1">
    <citation type="journal article" date="2023" name="Plant J.">
        <title>The genome of the king protea, Protea cynaroides.</title>
        <authorList>
            <person name="Chang J."/>
            <person name="Duong T.A."/>
            <person name="Schoeman C."/>
            <person name="Ma X."/>
            <person name="Roodt D."/>
            <person name="Barker N."/>
            <person name="Li Z."/>
            <person name="Van de Peer Y."/>
            <person name="Mizrachi E."/>
        </authorList>
    </citation>
    <scope>NUCLEOTIDE SEQUENCE</scope>
    <source>
        <tissue evidence="1">Young leaves</tissue>
    </source>
</reference>
<dbReference type="AlphaFoldDB" id="A0A9Q0GLQ4"/>
<proteinExistence type="predicted"/>
<protein>
    <submittedName>
        <fullName evidence="1">Uncharacterized protein</fullName>
    </submittedName>
</protein>
<gene>
    <name evidence="1" type="ORF">NE237_019494</name>
</gene>
<accession>A0A9Q0GLQ4</accession>